<dbReference type="SMART" id="SM00267">
    <property type="entry name" value="GGDEF"/>
    <property type="match status" value="1"/>
</dbReference>
<dbReference type="InterPro" id="IPR029787">
    <property type="entry name" value="Nucleotide_cyclase"/>
</dbReference>
<dbReference type="InterPro" id="IPR029016">
    <property type="entry name" value="GAF-like_dom_sf"/>
</dbReference>
<dbReference type="Pfam" id="PF13185">
    <property type="entry name" value="GAF_2"/>
    <property type="match status" value="1"/>
</dbReference>
<dbReference type="EMBL" id="BDJK01000010">
    <property type="protein sequence ID" value="GAV22247.1"/>
    <property type="molecule type" value="Genomic_DNA"/>
</dbReference>
<gene>
    <name evidence="2" type="ORF">cpu_07570</name>
</gene>
<proteinExistence type="predicted"/>
<evidence type="ECO:0000313" key="3">
    <source>
        <dbReference type="Proteomes" id="UP000187485"/>
    </source>
</evidence>
<evidence type="ECO:0000259" key="1">
    <source>
        <dbReference type="PROSITE" id="PS50887"/>
    </source>
</evidence>
<dbReference type="SUPFAM" id="SSF55781">
    <property type="entry name" value="GAF domain-like"/>
    <property type="match status" value="1"/>
</dbReference>
<dbReference type="Pfam" id="PF00990">
    <property type="entry name" value="GGDEF"/>
    <property type="match status" value="1"/>
</dbReference>
<feature type="domain" description="GGDEF" evidence="1">
    <location>
        <begin position="344"/>
        <end position="478"/>
    </location>
</feature>
<dbReference type="AlphaFoldDB" id="A0A1L8CTL9"/>
<dbReference type="NCBIfam" id="TIGR00254">
    <property type="entry name" value="GGDEF"/>
    <property type="match status" value="1"/>
</dbReference>
<keyword evidence="3" id="KW-1185">Reference proteome</keyword>
<dbReference type="Gene3D" id="3.30.70.270">
    <property type="match status" value="1"/>
</dbReference>
<dbReference type="CDD" id="cd01949">
    <property type="entry name" value="GGDEF"/>
    <property type="match status" value="1"/>
</dbReference>
<accession>A0A1L8CTL9</accession>
<sequence>MFSFLFKDVQGRLLQTLPFLRGVLNARDLKSCFYSSSQLLNSVSPAKTYLYKKGSGGLEKIDSYPAEENLLISVLNLSKNEAIYIENNRRLYVTFGEEERDYLLIADFHQALSEEDKNFLQHYALLIKDSFERLEEIKTLYLKAEKMRQLSELTLTIVRSDQPYAMSEILVEGAAAITGCSRVLYLQYHAGQDILSIESFIGVDGEFLNHLRPALKKPVATSSNLFSTVFVSGEPMMAQDLINDYRWLLPDPAVNHAYLVPVISENYRHGLLVLLGTSQEKITIAEQSMALVLANQVAAAMETAVQRMDLLQKAHTDKLTGLANRAVLQKYFTREANRADHNFYEMALLLMDMDNFKRYNDTFGHLAGDGLLRKVGEVIRSCIRPYDLAVRYGGDEFLILLPKANAEVGRLVARRITSGMNSINDPLLVDKDWTVTMSIGIAVRKPFGDDLNSLIEKADRAMYQAKESRDGAVVLSSEE</sequence>
<dbReference type="Proteomes" id="UP000187485">
    <property type="component" value="Unassembled WGS sequence"/>
</dbReference>
<dbReference type="GO" id="GO:0052621">
    <property type="term" value="F:diguanylate cyclase activity"/>
    <property type="evidence" value="ECO:0007669"/>
    <property type="project" value="TreeGrafter"/>
</dbReference>
<dbReference type="RefSeq" id="WP_075858737.1">
    <property type="nucleotide sequence ID" value="NZ_BDJK01000010.1"/>
</dbReference>
<organism evidence="2 3">
    <name type="scientific">Carboxydothermus pertinax</name>
    <dbReference type="NCBI Taxonomy" id="870242"/>
    <lineage>
        <taxon>Bacteria</taxon>
        <taxon>Bacillati</taxon>
        <taxon>Bacillota</taxon>
        <taxon>Clostridia</taxon>
        <taxon>Thermoanaerobacterales</taxon>
        <taxon>Thermoanaerobacteraceae</taxon>
        <taxon>Carboxydothermus</taxon>
    </lineage>
</organism>
<dbReference type="STRING" id="870242.cpu_07570"/>
<dbReference type="SUPFAM" id="SSF55073">
    <property type="entry name" value="Nucleotide cyclase"/>
    <property type="match status" value="1"/>
</dbReference>
<dbReference type="PANTHER" id="PTHR45138">
    <property type="entry name" value="REGULATORY COMPONENTS OF SENSORY TRANSDUCTION SYSTEM"/>
    <property type="match status" value="1"/>
</dbReference>
<comment type="caution">
    <text evidence="2">The sequence shown here is derived from an EMBL/GenBank/DDBJ whole genome shotgun (WGS) entry which is preliminary data.</text>
</comment>
<evidence type="ECO:0000313" key="2">
    <source>
        <dbReference type="EMBL" id="GAV22247.1"/>
    </source>
</evidence>
<dbReference type="InterPro" id="IPR000160">
    <property type="entry name" value="GGDEF_dom"/>
</dbReference>
<reference evidence="3" key="1">
    <citation type="submission" date="2016-12" db="EMBL/GenBank/DDBJ databases">
        <title>Draft Genome Sequences od Carboxydothermus pertinax and islandicus, Hydrogenogenic Carboxydotrophic Bacteria.</title>
        <authorList>
            <person name="Fukuyama Y."/>
            <person name="Ohmae K."/>
            <person name="Yoneda Y."/>
            <person name="Yoshida T."/>
            <person name="Sako Y."/>
        </authorList>
    </citation>
    <scope>NUCLEOTIDE SEQUENCE [LARGE SCALE GENOMIC DNA]</scope>
    <source>
        <strain evidence="3">Ug1</strain>
    </source>
</reference>
<dbReference type="InterPro" id="IPR003018">
    <property type="entry name" value="GAF"/>
</dbReference>
<name>A0A1L8CTL9_9THEO</name>
<dbReference type="PROSITE" id="PS50887">
    <property type="entry name" value="GGDEF"/>
    <property type="match status" value="1"/>
</dbReference>
<dbReference type="InterPro" id="IPR043128">
    <property type="entry name" value="Rev_trsase/Diguanyl_cyclase"/>
</dbReference>
<dbReference type="InterPro" id="IPR050469">
    <property type="entry name" value="Diguanylate_Cyclase"/>
</dbReference>
<dbReference type="PANTHER" id="PTHR45138:SF9">
    <property type="entry name" value="DIGUANYLATE CYCLASE DGCM-RELATED"/>
    <property type="match status" value="1"/>
</dbReference>
<dbReference type="OrthoDB" id="9783388at2"/>
<protein>
    <submittedName>
        <fullName evidence="2">Sensor domain-containing diguanylate cyclase</fullName>
    </submittedName>
</protein>
<dbReference type="Gene3D" id="3.30.450.40">
    <property type="match status" value="1"/>
</dbReference>
<dbReference type="FunFam" id="3.30.70.270:FF:000001">
    <property type="entry name" value="Diguanylate cyclase domain protein"/>
    <property type="match status" value="1"/>
</dbReference>